<evidence type="ECO:0000256" key="10">
    <source>
        <dbReference type="HAMAP-Rule" id="MF_00208"/>
    </source>
</evidence>
<dbReference type="InterPro" id="IPR013221">
    <property type="entry name" value="Mur_ligase_cen"/>
</dbReference>
<feature type="binding site" evidence="10">
    <location>
        <position position="198"/>
    </location>
    <ligand>
        <name>UDP-N-acetyl-alpha-D-muramoyl-L-alanyl-D-glutamate</name>
        <dbReference type="ChEBI" id="CHEBI:83900"/>
    </ligand>
</feature>
<comment type="similarity">
    <text evidence="1 10">Belongs to the MurCDEF family. MurE subfamily.</text>
</comment>
<keyword evidence="7 10" id="KW-0573">Peptidoglycan synthesis</keyword>
<evidence type="ECO:0000256" key="4">
    <source>
        <dbReference type="ARBA" id="ARBA00022741"/>
    </source>
</evidence>
<comment type="pathway">
    <text evidence="10 11">Cell wall biogenesis; peptidoglycan biosynthesis.</text>
</comment>
<keyword evidence="6 10" id="KW-0133">Cell shape</keyword>
<dbReference type="GO" id="GO:0016881">
    <property type="term" value="F:acid-amino acid ligase activity"/>
    <property type="evidence" value="ECO:0007669"/>
    <property type="project" value="UniProtKB-UniRule"/>
</dbReference>
<dbReference type="EC" id="6.3.2.-" evidence="10"/>
<dbReference type="PANTHER" id="PTHR23135">
    <property type="entry name" value="MUR LIGASE FAMILY MEMBER"/>
    <property type="match status" value="1"/>
</dbReference>
<dbReference type="RefSeq" id="WP_230756161.1">
    <property type="nucleotide sequence ID" value="NZ_JAINWA010000003.1"/>
</dbReference>
<evidence type="ECO:0000256" key="2">
    <source>
        <dbReference type="ARBA" id="ARBA00022598"/>
    </source>
</evidence>
<dbReference type="Pfam" id="PF01225">
    <property type="entry name" value="Mur_ligase"/>
    <property type="match status" value="1"/>
</dbReference>
<feature type="binding site" evidence="10">
    <location>
        <position position="188"/>
    </location>
    <ligand>
        <name>UDP-N-acetyl-alpha-D-muramoyl-L-alanyl-D-glutamate</name>
        <dbReference type="ChEBI" id="CHEBI:83900"/>
    </ligand>
</feature>
<evidence type="ECO:0000256" key="9">
    <source>
        <dbReference type="ARBA" id="ARBA00023316"/>
    </source>
</evidence>
<dbReference type="Pfam" id="PF02875">
    <property type="entry name" value="Mur_ligase_C"/>
    <property type="match status" value="1"/>
</dbReference>
<feature type="modified residue" description="N6-carboxylysine" evidence="10">
    <location>
        <position position="230"/>
    </location>
</feature>
<dbReference type="AlphaFoldDB" id="A0AAE3EIE1"/>
<gene>
    <name evidence="10" type="primary">murE</name>
    <name evidence="15" type="ORF">K7J14_11140</name>
</gene>
<keyword evidence="5 10" id="KW-0067">ATP-binding</keyword>
<dbReference type="GO" id="GO:0005524">
    <property type="term" value="F:ATP binding"/>
    <property type="evidence" value="ECO:0007669"/>
    <property type="project" value="UniProtKB-UniRule"/>
</dbReference>
<evidence type="ECO:0000313" key="15">
    <source>
        <dbReference type="EMBL" id="MCD1655247.1"/>
    </source>
</evidence>
<dbReference type="SUPFAM" id="SSF63418">
    <property type="entry name" value="MurE/MurF N-terminal domain"/>
    <property type="match status" value="1"/>
</dbReference>
<name>A0AAE3EIE1_9SPIR</name>
<feature type="binding site" evidence="10">
    <location>
        <position position="32"/>
    </location>
    <ligand>
        <name>UDP-N-acetyl-alpha-D-muramoyl-L-alanyl-D-glutamate</name>
        <dbReference type="ChEBI" id="CHEBI:83900"/>
    </ligand>
</feature>
<dbReference type="GO" id="GO:0005737">
    <property type="term" value="C:cytoplasm"/>
    <property type="evidence" value="ECO:0007669"/>
    <property type="project" value="UniProtKB-SubCell"/>
</dbReference>
<feature type="domain" description="Mur ligase C-terminal" evidence="13">
    <location>
        <begin position="356"/>
        <end position="485"/>
    </location>
</feature>
<dbReference type="HAMAP" id="MF_00208">
    <property type="entry name" value="MurE"/>
    <property type="match status" value="1"/>
</dbReference>
<sequence>MSKRLSSFLNAIPVISVSGNADPKISSLAYDSRKVLPGALFFALPGLHADGARFIPQAVASGAKAVVHAGTLPAESGYAEPGVVYVRVEDPRFAMSPLSAAFHDHPSRDMAVVGVTGTEGKSTTVSLIFQLLRLCGEKAGFISTVDYSLGGEVLPNPEHQTTPEAVTIHEKLARMRESGCAYAVIESSSHGLSPRTNRLGDVLFDVGVMTNVTHEHLEFHGTHEQYKSDKANLFRALDLHDHLKGGKQIPSFGVVNDEDPAASYFRAATKKSVYGFSTWASTKQGGLSAESIEADAAGVFFKLNESGDRSYPVRINLPGAFNVRNVMATVIAVSGLLKKPVAELVPLLPLLKPVAGRMTVVDQGQPFEVIVDYAHTPSSFQAVFPSLRKRIGGRIISLFGSGGERDTLKRPEQGRIAADYSDVIILADEDPRGEDPVELLEMIAAGCPEKKRNEELYIIPNRPQAIRKAYSLAQPGDLVLLLGKGHENSIIYKDRTDPYDEIGEARTALAEMGYGGKK</sequence>
<evidence type="ECO:0000256" key="5">
    <source>
        <dbReference type="ARBA" id="ARBA00022840"/>
    </source>
</evidence>
<keyword evidence="8 10" id="KW-0131">Cell cycle</keyword>
<dbReference type="GO" id="GO:0000287">
    <property type="term" value="F:magnesium ion binding"/>
    <property type="evidence" value="ECO:0007669"/>
    <property type="project" value="UniProtKB-UniRule"/>
</dbReference>
<feature type="domain" description="Mur ligase N-terminal catalytic" evidence="12">
    <location>
        <begin position="24"/>
        <end position="101"/>
    </location>
</feature>
<dbReference type="Proteomes" id="UP001198163">
    <property type="component" value="Unassembled WGS sequence"/>
</dbReference>
<feature type="binding site" evidence="10">
    <location>
        <begin position="161"/>
        <end position="162"/>
    </location>
    <ligand>
        <name>UDP-N-acetyl-alpha-D-muramoyl-L-alanyl-D-glutamate</name>
        <dbReference type="ChEBI" id="CHEBI:83900"/>
    </ligand>
</feature>
<evidence type="ECO:0000256" key="11">
    <source>
        <dbReference type="RuleBase" id="RU004135"/>
    </source>
</evidence>
<evidence type="ECO:0000259" key="13">
    <source>
        <dbReference type="Pfam" id="PF02875"/>
    </source>
</evidence>
<keyword evidence="4 10" id="KW-0547">Nucleotide-binding</keyword>
<dbReference type="GO" id="GO:0008360">
    <property type="term" value="P:regulation of cell shape"/>
    <property type="evidence" value="ECO:0007669"/>
    <property type="project" value="UniProtKB-KW"/>
</dbReference>
<dbReference type="GO" id="GO:0071555">
    <property type="term" value="P:cell wall organization"/>
    <property type="evidence" value="ECO:0007669"/>
    <property type="project" value="UniProtKB-KW"/>
</dbReference>
<dbReference type="PANTHER" id="PTHR23135:SF4">
    <property type="entry name" value="UDP-N-ACETYLMURAMOYL-L-ALANYL-D-GLUTAMATE--2,6-DIAMINOPIMELATE LIGASE MURE HOMOLOG, CHLOROPLASTIC"/>
    <property type="match status" value="1"/>
</dbReference>
<evidence type="ECO:0000256" key="1">
    <source>
        <dbReference type="ARBA" id="ARBA00005898"/>
    </source>
</evidence>
<comment type="subcellular location">
    <subcellularLocation>
        <location evidence="10 11">Cytoplasm</location>
    </subcellularLocation>
</comment>
<dbReference type="InterPro" id="IPR005761">
    <property type="entry name" value="UDP-N-AcMur-Glu-dNH2Pim_ligase"/>
</dbReference>
<dbReference type="EMBL" id="JAINWA010000003">
    <property type="protein sequence ID" value="MCD1655247.1"/>
    <property type="molecule type" value="Genomic_DNA"/>
</dbReference>
<evidence type="ECO:0000256" key="3">
    <source>
        <dbReference type="ARBA" id="ARBA00022618"/>
    </source>
</evidence>
<reference evidence="15" key="1">
    <citation type="submission" date="2021-08" db="EMBL/GenBank/DDBJ databases">
        <title>Comparative analyses of Brucepasteria parasyntrophica and Teretinema zuelzerae.</title>
        <authorList>
            <person name="Song Y."/>
            <person name="Brune A."/>
        </authorList>
    </citation>
    <scope>NUCLEOTIDE SEQUENCE</scope>
    <source>
        <strain evidence="15">DSM 1903</strain>
    </source>
</reference>
<dbReference type="Gene3D" id="3.90.190.20">
    <property type="entry name" value="Mur ligase, C-terminal domain"/>
    <property type="match status" value="1"/>
</dbReference>
<keyword evidence="9 10" id="KW-0961">Cell wall biogenesis/degradation</keyword>
<feature type="binding site" evidence="10">
    <location>
        <begin position="117"/>
        <end position="123"/>
    </location>
    <ligand>
        <name>ATP</name>
        <dbReference type="ChEBI" id="CHEBI:30616"/>
    </ligand>
</feature>
<accession>A0AAE3EIE1</accession>
<evidence type="ECO:0000256" key="7">
    <source>
        <dbReference type="ARBA" id="ARBA00022984"/>
    </source>
</evidence>
<dbReference type="InterPro" id="IPR035911">
    <property type="entry name" value="MurE/MurF_N"/>
</dbReference>
<dbReference type="Pfam" id="PF08245">
    <property type="entry name" value="Mur_ligase_M"/>
    <property type="match status" value="1"/>
</dbReference>
<comment type="cofactor">
    <cofactor evidence="10">
        <name>Mg(2+)</name>
        <dbReference type="ChEBI" id="CHEBI:18420"/>
    </cofactor>
</comment>
<keyword evidence="10" id="KW-0460">Magnesium</keyword>
<dbReference type="GO" id="GO:0009252">
    <property type="term" value="P:peptidoglycan biosynthetic process"/>
    <property type="evidence" value="ECO:0007669"/>
    <property type="project" value="UniProtKB-UniRule"/>
</dbReference>
<dbReference type="GO" id="GO:0051301">
    <property type="term" value="P:cell division"/>
    <property type="evidence" value="ECO:0007669"/>
    <property type="project" value="UniProtKB-KW"/>
</dbReference>
<evidence type="ECO:0000259" key="12">
    <source>
        <dbReference type="Pfam" id="PF01225"/>
    </source>
</evidence>
<dbReference type="InterPro" id="IPR004101">
    <property type="entry name" value="Mur_ligase_C"/>
</dbReference>
<comment type="caution">
    <text evidence="10">Lacks conserved residue(s) required for the propagation of feature annotation.</text>
</comment>
<evidence type="ECO:0000313" key="16">
    <source>
        <dbReference type="Proteomes" id="UP001198163"/>
    </source>
</evidence>
<comment type="function">
    <text evidence="10">Catalyzes the addition of an amino acid to the nucleotide precursor UDP-N-acetylmuramoyl-L-alanyl-D-glutamate (UMAG) in the biosynthesis of bacterial cell-wall peptidoglycan.</text>
</comment>
<dbReference type="NCBIfam" id="TIGR01085">
    <property type="entry name" value="murE"/>
    <property type="match status" value="1"/>
</dbReference>
<keyword evidence="3 10" id="KW-0132">Cell division</keyword>
<organism evidence="15 16">
    <name type="scientific">Teretinema zuelzerae</name>
    <dbReference type="NCBI Taxonomy" id="156"/>
    <lineage>
        <taxon>Bacteria</taxon>
        <taxon>Pseudomonadati</taxon>
        <taxon>Spirochaetota</taxon>
        <taxon>Spirochaetia</taxon>
        <taxon>Spirochaetales</taxon>
        <taxon>Treponemataceae</taxon>
        <taxon>Teretinema</taxon>
    </lineage>
</organism>
<evidence type="ECO:0000259" key="14">
    <source>
        <dbReference type="Pfam" id="PF08245"/>
    </source>
</evidence>
<evidence type="ECO:0000256" key="6">
    <source>
        <dbReference type="ARBA" id="ARBA00022960"/>
    </source>
</evidence>
<dbReference type="Gene3D" id="3.40.1190.10">
    <property type="entry name" value="Mur-like, catalytic domain"/>
    <property type="match status" value="1"/>
</dbReference>
<proteinExistence type="inferred from homology"/>
<keyword evidence="2 10" id="KW-0436">Ligase</keyword>
<dbReference type="InterPro" id="IPR036565">
    <property type="entry name" value="Mur-like_cat_sf"/>
</dbReference>
<comment type="caution">
    <text evidence="15">The sequence shown here is derived from an EMBL/GenBank/DDBJ whole genome shotgun (WGS) entry which is preliminary data.</text>
</comment>
<comment type="PTM">
    <text evidence="10">Carboxylation is probably crucial for Mg(2+) binding and, consequently, for the gamma-phosphate positioning of ATP.</text>
</comment>
<dbReference type="InterPro" id="IPR036615">
    <property type="entry name" value="Mur_ligase_C_dom_sf"/>
</dbReference>
<evidence type="ECO:0000256" key="8">
    <source>
        <dbReference type="ARBA" id="ARBA00023306"/>
    </source>
</evidence>
<dbReference type="NCBIfam" id="NF001126">
    <property type="entry name" value="PRK00139.1-4"/>
    <property type="match status" value="1"/>
</dbReference>
<protein>
    <recommendedName>
        <fullName evidence="10">UDP-N-acetylmuramyl-tripeptide synthetase</fullName>
        <ecNumber evidence="10">6.3.2.-</ecNumber>
    </recommendedName>
    <alternativeName>
        <fullName evidence="10">UDP-MurNAc-tripeptide synthetase</fullName>
    </alternativeName>
</protein>
<keyword evidence="10" id="KW-0963">Cytoplasm</keyword>
<dbReference type="SUPFAM" id="SSF53623">
    <property type="entry name" value="MurD-like peptide ligases, catalytic domain"/>
    <property type="match status" value="1"/>
</dbReference>
<dbReference type="Gene3D" id="3.40.1390.10">
    <property type="entry name" value="MurE/MurF, N-terminal domain"/>
    <property type="match status" value="1"/>
</dbReference>
<keyword evidence="16" id="KW-1185">Reference proteome</keyword>
<dbReference type="InterPro" id="IPR000713">
    <property type="entry name" value="Mur_ligase_N"/>
</dbReference>
<dbReference type="SUPFAM" id="SSF53244">
    <property type="entry name" value="MurD-like peptide ligases, peptide-binding domain"/>
    <property type="match status" value="1"/>
</dbReference>
<feature type="domain" description="Mur ligase central" evidence="14">
    <location>
        <begin position="115"/>
        <end position="332"/>
    </location>
</feature>